<dbReference type="STRING" id="288768.SAMEA3906486_05286"/>
<sequence length="208" mass="22228">MLGRHELAIIAALKARPGIQKTTRTVGSLPAVPDDQRMLQRYLVDAPALYVTEGAYRIADDMGVLSFTVGIVVRNVAGNAQARLGDGVTTGADQLLTLVLRALHGRRIGEASWTVRRAEYLEPADVFEAAGLTVLGVSVESSPMALPDDPEELDSLGDLRHVHLDMDIAPHAVSGEYGKWLAEPPDYSDDQPDLQADIPLAGAGANEP</sequence>
<dbReference type="Pfam" id="PF08873">
    <property type="entry name" value="Phage_Mu_Gp37"/>
    <property type="match status" value="1"/>
</dbReference>
<keyword evidence="3" id="KW-1185">Reference proteome</keyword>
<evidence type="ECO:0000256" key="1">
    <source>
        <dbReference type="SAM" id="MobiDB-lite"/>
    </source>
</evidence>
<feature type="region of interest" description="Disordered" evidence="1">
    <location>
        <begin position="179"/>
        <end position="208"/>
    </location>
</feature>
<name>A0A157SVT4_9BORD</name>
<accession>A0A157SVT4</accession>
<dbReference type="AlphaFoldDB" id="A0A157SVT4"/>
<proteinExistence type="predicted"/>
<reference evidence="2 3" key="1">
    <citation type="submission" date="2016-04" db="EMBL/GenBank/DDBJ databases">
        <authorList>
            <consortium name="Pathogen Informatics"/>
        </authorList>
    </citation>
    <scope>NUCLEOTIDE SEQUENCE [LARGE SCALE GENOMIC DNA]</scope>
    <source>
        <strain evidence="2 3">H050680373</strain>
    </source>
</reference>
<dbReference type="EMBL" id="FKIF01000010">
    <property type="protein sequence ID" value="SAI74570.1"/>
    <property type="molecule type" value="Genomic_DNA"/>
</dbReference>
<organism evidence="2 3">
    <name type="scientific">Bordetella ansorpii</name>
    <dbReference type="NCBI Taxonomy" id="288768"/>
    <lineage>
        <taxon>Bacteria</taxon>
        <taxon>Pseudomonadati</taxon>
        <taxon>Pseudomonadota</taxon>
        <taxon>Betaproteobacteria</taxon>
        <taxon>Burkholderiales</taxon>
        <taxon>Alcaligenaceae</taxon>
        <taxon>Bordetella</taxon>
    </lineage>
</organism>
<dbReference type="OrthoDB" id="6871209at2"/>
<gene>
    <name evidence="2" type="ORF">SAMEA3906486_05286</name>
</gene>
<dbReference type="InterPro" id="IPR014972">
    <property type="entry name" value="Phage_Mu_Gp37"/>
</dbReference>
<dbReference type="RefSeq" id="WP_066133988.1">
    <property type="nucleotide sequence ID" value="NZ_FKIF01000010.1"/>
</dbReference>
<dbReference type="Proteomes" id="UP000076848">
    <property type="component" value="Unassembled WGS sequence"/>
</dbReference>
<protein>
    <submittedName>
        <fullName evidence="2">Mu-like prophage protein gp37</fullName>
    </submittedName>
</protein>
<evidence type="ECO:0000313" key="3">
    <source>
        <dbReference type="Proteomes" id="UP000076848"/>
    </source>
</evidence>
<evidence type="ECO:0000313" key="2">
    <source>
        <dbReference type="EMBL" id="SAI74570.1"/>
    </source>
</evidence>